<evidence type="ECO:0000256" key="1">
    <source>
        <dbReference type="SAM" id="Phobius"/>
    </source>
</evidence>
<protein>
    <submittedName>
        <fullName evidence="2">Carbohydrate-binding protein</fullName>
    </submittedName>
</protein>
<name>A0A7J0GH50_9ERIC</name>
<reference evidence="2 3" key="1">
    <citation type="submission" date="2019-07" db="EMBL/GenBank/DDBJ databases">
        <title>De Novo Assembly of kiwifruit Actinidia rufa.</title>
        <authorList>
            <person name="Sugita-Konishi S."/>
            <person name="Sato K."/>
            <person name="Mori E."/>
            <person name="Abe Y."/>
            <person name="Kisaki G."/>
            <person name="Hamano K."/>
            <person name="Suezawa K."/>
            <person name="Otani M."/>
            <person name="Fukuda T."/>
            <person name="Manabe T."/>
            <person name="Gomi K."/>
            <person name="Tabuchi M."/>
            <person name="Akimitsu K."/>
            <person name="Kataoka I."/>
        </authorList>
    </citation>
    <scope>NUCLEOTIDE SEQUENCE [LARGE SCALE GENOMIC DNA]</scope>
    <source>
        <strain evidence="3">cv. Fuchu</strain>
    </source>
</reference>
<dbReference type="PROSITE" id="PS51257">
    <property type="entry name" value="PROKAR_LIPOPROTEIN"/>
    <property type="match status" value="1"/>
</dbReference>
<keyword evidence="3" id="KW-1185">Reference proteome</keyword>
<dbReference type="OrthoDB" id="1641131at2759"/>
<dbReference type="InterPro" id="IPR019141">
    <property type="entry name" value="DUF2045"/>
</dbReference>
<feature type="transmembrane region" description="Helical" evidence="1">
    <location>
        <begin position="20"/>
        <end position="37"/>
    </location>
</feature>
<dbReference type="EMBL" id="BJWL01000021">
    <property type="protein sequence ID" value="GFZ10143.1"/>
    <property type="molecule type" value="Genomic_DNA"/>
</dbReference>
<dbReference type="Proteomes" id="UP000585474">
    <property type="component" value="Unassembled WGS sequence"/>
</dbReference>
<dbReference type="PANTHER" id="PTHR21477">
    <property type="entry name" value="ZGC:172139"/>
    <property type="match status" value="1"/>
</dbReference>
<evidence type="ECO:0000313" key="2">
    <source>
        <dbReference type="EMBL" id="GFZ10143.1"/>
    </source>
</evidence>
<accession>A0A7J0GH50</accession>
<evidence type="ECO:0000313" key="3">
    <source>
        <dbReference type="Proteomes" id="UP000585474"/>
    </source>
</evidence>
<gene>
    <name evidence="2" type="ORF">Acr_21g0007420</name>
</gene>
<sequence length="368" mass="40762">MDLQLVKQGLDFSRRKKRWLIAFALFSVSCYGAYKVYHSPSIARKRKRLFKLLGALISMAEMVSDSAETIGVVSKDLKEFLQSDSDQIPNILKQLSKIARSEEFSDSVIRGTEAMTIGVLQGYGSETRSEVVEGSNSSFFRSGSFARNLVLGFYANGPSDEGSNGDERIRALNSSSLPAWVDVVSSDKTMDINFYGGMFSGLTNPKHQSQVRDFLVSICNGAVETLVKTSHQVLTTPNSDPDPSSISCPVVVHSIDPPSSIREENVTPNGIQNSRWVSTVSFTLAVPRRFVFDVTGRVTFEWIRSLVDFLLWMVSVGLKRIVNAAPGRVVERGREVIRYVGARPSIIDIIFLALYLHIMGDTRFSLPA</sequence>
<keyword evidence="1" id="KW-1133">Transmembrane helix</keyword>
<organism evidence="2 3">
    <name type="scientific">Actinidia rufa</name>
    <dbReference type="NCBI Taxonomy" id="165716"/>
    <lineage>
        <taxon>Eukaryota</taxon>
        <taxon>Viridiplantae</taxon>
        <taxon>Streptophyta</taxon>
        <taxon>Embryophyta</taxon>
        <taxon>Tracheophyta</taxon>
        <taxon>Spermatophyta</taxon>
        <taxon>Magnoliopsida</taxon>
        <taxon>eudicotyledons</taxon>
        <taxon>Gunneridae</taxon>
        <taxon>Pentapetalae</taxon>
        <taxon>asterids</taxon>
        <taxon>Ericales</taxon>
        <taxon>Actinidiaceae</taxon>
        <taxon>Actinidia</taxon>
    </lineage>
</organism>
<proteinExistence type="predicted"/>
<dbReference type="AlphaFoldDB" id="A0A7J0GH50"/>
<keyword evidence="1" id="KW-0812">Transmembrane</keyword>
<comment type="caution">
    <text evidence="2">The sequence shown here is derived from an EMBL/GenBank/DDBJ whole genome shotgun (WGS) entry which is preliminary data.</text>
</comment>
<keyword evidence="1" id="KW-0472">Membrane</keyword>
<dbReference type="PANTHER" id="PTHR21477:SF12">
    <property type="entry name" value="PROTEIN PHLOEM PROTEIN 2-LIKE A10"/>
    <property type="match status" value="1"/>
</dbReference>